<feature type="transmembrane region" description="Helical" evidence="1">
    <location>
        <begin position="6"/>
        <end position="26"/>
    </location>
</feature>
<gene>
    <name evidence="2" type="ORF">CPT_Muldoon_105</name>
</gene>
<organism evidence="2 3">
    <name type="scientific">Serratia phage Muldoon</name>
    <dbReference type="NCBI Taxonomy" id="2601678"/>
    <lineage>
        <taxon>Viruses</taxon>
        <taxon>Duplodnaviria</taxon>
        <taxon>Heunggongvirae</taxon>
        <taxon>Uroviricota</taxon>
        <taxon>Caudoviricetes</taxon>
        <taxon>Muldoonvirus</taxon>
        <taxon>Muldoonvirus muldoon</taxon>
    </lineage>
</organism>
<dbReference type="EMBL" id="MN095771">
    <property type="protein sequence ID" value="QFR56060.1"/>
    <property type="molecule type" value="Genomic_DNA"/>
</dbReference>
<evidence type="ECO:0000313" key="3">
    <source>
        <dbReference type="Proteomes" id="UP000326777"/>
    </source>
</evidence>
<keyword evidence="1" id="KW-0812">Transmembrane</keyword>
<evidence type="ECO:0000256" key="1">
    <source>
        <dbReference type="SAM" id="Phobius"/>
    </source>
</evidence>
<proteinExistence type="predicted"/>
<keyword evidence="3" id="KW-1185">Reference proteome</keyword>
<name>A0A5P8PJ31_9CAUD</name>
<keyword evidence="1" id="KW-1133">Transmembrane helix</keyword>
<dbReference type="Proteomes" id="UP000326777">
    <property type="component" value="Genome"/>
</dbReference>
<reference evidence="3" key="1">
    <citation type="submission" date="2019-06" db="EMBL/GenBank/DDBJ databases">
        <title>Complete genome sequence of Serratia marcescens phage Muldoon.</title>
        <authorList>
            <person name="Campbell S."/>
            <person name="Atkinson C."/>
            <person name="Moreland R."/>
            <person name="Liu M."/>
            <person name="Ramsey J."/>
            <person name="Leavitt J."/>
        </authorList>
    </citation>
    <scope>NUCLEOTIDE SEQUENCE [LARGE SCALE GENOMIC DNA]</scope>
</reference>
<accession>A0A5P8PJ31</accession>
<evidence type="ECO:0000313" key="2">
    <source>
        <dbReference type="EMBL" id="QFR56060.1"/>
    </source>
</evidence>
<keyword evidence="1" id="KW-0472">Membrane</keyword>
<sequence length="61" mass="6932">MKNYGTGLIIIGCFMILVSQVSLKFVEKEPVSDELRICIIKANETQKNYVFKDGKCFVEAE</sequence>
<protein>
    <submittedName>
        <fullName evidence="2">Uncharacterized protein</fullName>
    </submittedName>
</protein>